<reference evidence="4" key="1">
    <citation type="submission" date="2023-01" db="EMBL/GenBank/DDBJ databases">
        <title>Key to firefly adult light organ development and bioluminescence: homeobox transcription factors regulate luciferase expression and transportation to peroxisome.</title>
        <authorList>
            <person name="Fu X."/>
        </authorList>
    </citation>
    <scope>NUCLEOTIDE SEQUENCE [LARGE SCALE GENOMIC DNA]</scope>
</reference>
<name>A0AAN7SSH9_9COLE</name>
<feature type="region of interest" description="Disordered" evidence="1">
    <location>
        <begin position="20"/>
        <end position="39"/>
    </location>
</feature>
<dbReference type="Proteomes" id="UP001353858">
    <property type="component" value="Unassembled WGS sequence"/>
</dbReference>
<feature type="domain" description="Mutator-like transposase" evidence="2">
    <location>
        <begin position="61"/>
        <end position="168"/>
    </location>
</feature>
<sequence length="171" mass="18801">MCVSSDTKETQCDVDDVLQCSSSSDTSDNDCDPDLKEDDSVPYEVEIEEPSNTSKFSISGRQVVDISYFLQELKSLKYDGFDCSFFDMDLISEKRCGLSSTFMFQCNVCNTISKIASENLKTAMSSNMAAVIGSVSIGIGHTQVTELFASLDIPNMCDKTYGKLHLVIAED</sequence>
<evidence type="ECO:0000259" key="2">
    <source>
        <dbReference type="Pfam" id="PF20700"/>
    </source>
</evidence>
<evidence type="ECO:0000256" key="1">
    <source>
        <dbReference type="SAM" id="MobiDB-lite"/>
    </source>
</evidence>
<proteinExistence type="predicted"/>
<evidence type="ECO:0000313" key="4">
    <source>
        <dbReference type="Proteomes" id="UP001353858"/>
    </source>
</evidence>
<dbReference type="InterPro" id="IPR049012">
    <property type="entry name" value="Mutator_transp_dom"/>
</dbReference>
<protein>
    <recommendedName>
        <fullName evidence="2">Mutator-like transposase domain-containing protein</fullName>
    </recommendedName>
</protein>
<gene>
    <name evidence="3" type="ORF">RN001_000716</name>
</gene>
<keyword evidence="4" id="KW-1185">Reference proteome</keyword>
<dbReference type="Pfam" id="PF20700">
    <property type="entry name" value="Mutator"/>
    <property type="match status" value="1"/>
</dbReference>
<organism evidence="3 4">
    <name type="scientific">Aquatica leii</name>
    <dbReference type="NCBI Taxonomy" id="1421715"/>
    <lineage>
        <taxon>Eukaryota</taxon>
        <taxon>Metazoa</taxon>
        <taxon>Ecdysozoa</taxon>
        <taxon>Arthropoda</taxon>
        <taxon>Hexapoda</taxon>
        <taxon>Insecta</taxon>
        <taxon>Pterygota</taxon>
        <taxon>Neoptera</taxon>
        <taxon>Endopterygota</taxon>
        <taxon>Coleoptera</taxon>
        <taxon>Polyphaga</taxon>
        <taxon>Elateriformia</taxon>
        <taxon>Elateroidea</taxon>
        <taxon>Lampyridae</taxon>
        <taxon>Luciolinae</taxon>
        <taxon>Aquatica</taxon>
    </lineage>
</organism>
<dbReference type="AlphaFoldDB" id="A0AAN7SSH9"/>
<dbReference type="EMBL" id="JARPUR010000001">
    <property type="protein sequence ID" value="KAK4884445.1"/>
    <property type="molecule type" value="Genomic_DNA"/>
</dbReference>
<feature type="compositionally biased region" description="Acidic residues" evidence="1">
    <location>
        <begin position="27"/>
        <end position="39"/>
    </location>
</feature>
<comment type="caution">
    <text evidence="3">The sequence shown here is derived from an EMBL/GenBank/DDBJ whole genome shotgun (WGS) entry which is preliminary data.</text>
</comment>
<accession>A0AAN7SSH9</accession>
<evidence type="ECO:0000313" key="3">
    <source>
        <dbReference type="EMBL" id="KAK4884445.1"/>
    </source>
</evidence>